<proteinExistence type="predicted"/>
<reference evidence="1" key="1">
    <citation type="submission" date="2023-06" db="EMBL/GenBank/DDBJ databases">
        <title>Genome-scale phylogeny and comparative genomics of the fungal order Sordariales.</title>
        <authorList>
            <consortium name="Lawrence Berkeley National Laboratory"/>
            <person name="Hensen N."/>
            <person name="Bonometti L."/>
            <person name="Westerberg I."/>
            <person name="Brannstrom I.O."/>
            <person name="Guillou S."/>
            <person name="Cros-Aarteil S."/>
            <person name="Calhoun S."/>
            <person name="Haridas S."/>
            <person name="Kuo A."/>
            <person name="Mondo S."/>
            <person name="Pangilinan J."/>
            <person name="Riley R."/>
            <person name="LaButti K."/>
            <person name="Andreopoulos B."/>
            <person name="Lipzen A."/>
            <person name="Chen C."/>
            <person name="Yanf M."/>
            <person name="Daum C."/>
            <person name="Ng V."/>
            <person name="Clum A."/>
            <person name="Steindorff A."/>
            <person name="Ohm R."/>
            <person name="Martin F."/>
            <person name="Silar P."/>
            <person name="Natvig D."/>
            <person name="Lalanne C."/>
            <person name="Gautier V."/>
            <person name="Ament-velasquez S.L."/>
            <person name="Kruys A."/>
            <person name="Hutchinson M.I."/>
            <person name="Powell A.J."/>
            <person name="Barry K."/>
            <person name="Miller A.N."/>
            <person name="Grigoriev I.V."/>
            <person name="Debuchy R."/>
            <person name="Gladieux P."/>
            <person name="Thoren M.H."/>
            <person name="Johannesson H."/>
        </authorList>
    </citation>
    <scope>NUCLEOTIDE SEQUENCE</scope>
    <source>
        <strain evidence="1">SMH3187-1</strain>
    </source>
</reference>
<sequence length="223" mass="24211">MALPPKFAGHRLIFPGLATSTTLSTPSHTLELYLDYVCPYSAKLFQTLYHTVLPALSTSPLPAPLSVIFRQHIQPWHPASLLTHEAALAVLRLTDSSPSAFYAFSAALFAAQKEYFDVNVVREDRNATYHRLARLAASTEGVGVTEEDVYELLAVPDVPGEDGALNVGNRVTGDVKVVVRMGRERGGGVHVSPTVVFDGVVAPEAESSWDGERWGGWLKGRVV</sequence>
<dbReference type="EMBL" id="JAUKUD010000001">
    <property type="protein sequence ID" value="KAK0753817.1"/>
    <property type="molecule type" value="Genomic_DNA"/>
</dbReference>
<dbReference type="Gene3D" id="3.40.30.10">
    <property type="entry name" value="Glutaredoxin"/>
    <property type="match status" value="1"/>
</dbReference>
<evidence type="ECO:0000313" key="1">
    <source>
        <dbReference type="EMBL" id="KAK0753817.1"/>
    </source>
</evidence>
<gene>
    <name evidence="1" type="ORF">B0T18DRAFT_313230</name>
</gene>
<dbReference type="InterPro" id="IPR036249">
    <property type="entry name" value="Thioredoxin-like_sf"/>
</dbReference>
<evidence type="ECO:0000313" key="2">
    <source>
        <dbReference type="Proteomes" id="UP001172155"/>
    </source>
</evidence>
<accession>A0AA40FA27</accession>
<organism evidence="1 2">
    <name type="scientific">Schizothecium vesticola</name>
    <dbReference type="NCBI Taxonomy" id="314040"/>
    <lineage>
        <taxon>Eukaryota</taxon>
        <taxon>Fungi</taxon>
        <taxon>Dikarya</taxon>
        <taxon>Ascomycota</taxon>
        <taxon>Pezizomycotina</taxon>
        <taxon>Sordariomycetes</taxon>
        <taxon>Sordariomycetidae</taxon>
        <taxon>Sordariales</taxon>
        <taxon>Schizotheciaceae</taxon>
        <taxon>Schizothecium</taxon>
    </lineage>
</organism>
<dbReference type="CDD" id="cd02972">
    <property type="entry name" value="DsbA_family"/>
    <property type="match status" value="1"/>
</dbReference>
<evidence type="ECO:0008006" key="3">
    <source>
        <dbReference type="Google" id="ProtNLM"/>
    </source>
</evidence>
<dbReference type="PANTHER" id="PTHR33875">
    <property type="entry name" value="OS09G0542200 PROTEIN"/>
    <property type="match status" value="1"/>
</dbReference>
<protein>
    <recommendedName>
        <fullName evidence="3">Thioredoxin-like fold domain-containing protein</fullName>
    </recommendedName>
</protein>
<name>A0AA40FA27_9PEZI</name>
<dbReference type="Proteomes" id="UP001172155">
    <property type="component" value="Unassembled WGS sequence"/>
</dbReference>
<dbReference type="SUPFAM" id="SSF52833">
    <property type="entry name" value="Thioredoxin-like"/>
    <property type="match status" value="1"/>
</dbReference>
<comment type="caution">
    <text evidence="1">The sequence shown here is derived from an EMBL/GenBank/DDBJ whole genome shotgun (WGS) entry which is preliminary data.</text>
</comment>
<keyword evidence="2" id="KW-1185">Reference proteome</keyword>
<dbReference type="PANTHER" id="PTHR33875:SF2">
    <property type="entry name" value="ACR183CP"/>
    <property type="match status" value="1"/>
</dbReference>
<dbReference type="AlphaFoldDB" id="A0AA40FA27"/>